<dbReference type="AlphaFoldDB" id="A0A2H3CEK0"/>
<organism evidence="2 3">
    <name type="scientific">Armillaria gallica</name>
    <name type="common">Bulbous honey fungus</name>
    <name type="synonym">Armillaria bulbosa</name>
    <dbReference type="NCBI Taxonomy" id="47427"/>
    <lineage>
        <taxon>Eukaryota</taxon>
        <taxon>Fungi</taxon>
        <taxon>Dikarya</taxon>
        <taxon>Basidiomycota</taxon>
        <taxon>Agaricomycotina</taxon>
        <taxon>Agaricomycetes</taxon>
        <taxon>Agaricomycetidae</taxon>
        <taxon>Agaricales</taxon>
        <taxon>Marasmiineae</taxon>
        <taxon>Physalacriaceae</taxon>
        <taxon>Armillaria</taxon>
    </lineage>
</organism>
<evidence type="ECO:0000313" key="3">
    <source>
        <dbReference type="Proteomes" id="UP000217790"/>
    </source>
</evidence>
<feature type="compositionally biased region" description="Basic residues" evidence="1">
    <location>
        <begin position="80"/>
        <end position="90"/>
    </location>
</feature>
<proteinExistence type="predicted"/>
<dbReference type="Proteomes" id="UP000217790">
    <property type="component" value="Unassembled WGS sequence"/>
</dbReference>
<sequence>MAPSCALTPFPGRLSILQLHEPWPQAWEPPYLLTRRCSDRSYQASVHDQQKCCASQPCAVTLLFPMTFISMLCSFHQLRHSSRPSRRGKSGHASFPRTTMSSEPKSKETDALPTLSNSKHPEHPEDTLAMNYVLHGIPSRQ</sequence>
<reference evidence="3" key="1">
    <citation type="journal article" date="2017" name="Nat. Ecol. Evol.">
        <title>Genome expansion and lineage-specific genetic innovations in the forest pathogenic fungi Armillaria.</title>
        <authorList>
            <person name="Sipos G."/>
            <person name="Prasanna A.N."/>
            <person name="Walter M.C."/>
            <person name="O'Connor E."/>
            <person name="Balint B."/>
            <person name="Krizsan K."/>
            <person name="Kiss B."/>
            <person name="Hess J."/>
            <person name="Varga T."/>
            <person name="Slot J."/>
            <person name="Riley R."/>
            <person name="Boka B."/>
            <person name="Rigling D."/>
            <person name="Barry K."/>
            <person name="Lee J."/>
            <person name="Mihaltcheva S."/>
            <person name="LaButti K."/>
            <person name="Lipzen A."/>
            <person name="Waldron R."/>
            <person name="Moloney N.M."/>
            <person name="Sperisen C."/>
            <person name="Kredics L."/>
            <person name="Vagvoelgyi C."/>
            <person name="Patrignani A."/>
            <person name="Fitzpatrick D."/>
            <person name="Nagy I."/>
            <person name="Doyle S."/>
            <person name="Anderson J.B."/>
            <person name="Grigoriev I.V."/>
            <person name="Gueldener U."/>
            <person name="Muensterkoetter M."/>
            <person name="Nagy L.G."/>
        </authorList>
    </citation>
    <scope>NUCLEOTIDE SEQUENCE [LARGE SCALE GENOMIC DNA]</scope>
    <source>
        <strain evidence="3">Ar21-2</strain>
    </source>
</reference>
<accession>A0A2H3CEK0</accession>
<protein>
    <submittedName>
        <fullName evidence="2">Uncharacterized protein</fullName>
    </submittedName>
</protein>
<evidence type="ECO:0000256" key="1">
    <source>
        <dbReference type="SAM" id="MobiDB-lite"/>
    </source>
</evidence>
<gene>
    <name evidence="2" type="ORF">ARMGADRAFT_778926</name>
</gene>
<keyword evidence="3" id="KW-1185">Reference proteome</keyword>
<name>A0A2H3CEK0_ARMGA</name>
<dbReference type="InParanoid" id="A0A2H3CEK0"/>
<dbReference type="EMBL" id="KZ293729">
    <property type="protein sequence ID" value="PBK81519.1"/>
    <property type="molecule type" value="Genomic_DNA"/>
</dbReference>
<evidence type="ECO:0000313" key="2">
    <source>
        <dbReference type="EMBL" id="PBK81519.1"/>
    </source>
</evidence>
<feature type="region of interest" description="Disordered" evidence="1">
    <location>
        <begin position="80"/>
        <end position="141"/>
    </location>
</feature>